<protein>
    <submittedName>
        <fullName evidence="2">Uncharacterized protein</fullName>
    </submittedName>
</protein>
<accession>A0A0S6VY28</accession>
<dbReference type="HOGENOM" id="CLU_1746063_0_0_0"/>
<gene>
    <name evidence="2" type="ORF">U14_02018</name>
</gene>
<dbReference type="STRING" id="1499966.U14_02018"/>
<sequence>MGDYLVSVLSKLFGQNEFLFRETVLGFLGWLNVLLALVAASLFTLRRVNKHWFANKNATIKNLLKPLSKAHPYIGAALLICAYLHGDIALGTIFKIHTGPLTWWIILVMMLVALIGKKYKVKNWLPAHRILAGALFAAIFLHLFFRNIL</sequence>
<feature type="transmembrane region" description="Helical" evidence="1">
    <location>
        <begin position="24"/>
        <end position="45"/>
    </location>
</feature>
<evidence type="ECO:0000313" key="2">
    <source>
        <dbReference type="EMBL" id="GAK50777.1"/>
    </source>
</evidence>
<dbReference type="AlphaFoldDB" id="A0A0S6VY28"/>
<feature type="transmembrane region" description="Helical" evidence="1">
    <location>
        <begin position="100"/>
        <end position="116"/>
    </location>
</feature>
<feature type="transmembrane region" description="Helical" evidence="1">
    <location>
        <begin position="128"/>
        <end position="145"/>
    </location>
</feature>
<keyword evidence="1" id="KW-1133">Transmembrane helix</keyword>
<dbReference type="Proteomes" id="UP000030700">
    <property type="component" value="Unassembled WGS sequence"/>
</dbReference>
<proteinExistence type="predicted"/>
<name>A0A0S6VY28_9BACT</name>
<keyword evidence="3" id="KW-1185">Reference proteome</keyword>
<evidence type="ECO:0000256" key="1">
    <source>
        <dbReference type="SAM" id="Phobius"/>
    </source>
</evidence>
<evidence type="ECO:0000313" key="3">
    <source>
        <dbReference type="Proteomes" id="UP000030700"/>
    </source>
</evidence>
<reference evidence="2" key="1">
    <citation type="journal article" date="2015" name="PeerJ">
        <title>First genomic representation of candidate bacterial phylum KSB3 points to enhanced environmental sensing as a trigger of wastewater bulking.</title>
        <authorList>
            <person name="Sekiguchi Y."/>
            <person name="Ohashi A."/>
            <person name="Parks D.H."/>
            <person name="Yamauchi T."/>
            <person name="Tyson G.W."/>
            <person name="Hugenholtz P."/>
        </authorList>
    </citation>
    <scope>NUCLEOTIDE SEQUENCE [LARGE SCALE GENOMIC DNA]</scope>
</reference>
<dbReference type="EMBL" id="DF820456">
    <property type="protein sequence ID" value="GAK50777.1"/>
    <property type="molecule type" value="Genomic_DNA"/>
</dbReference>
<feature type="transmembrane region" description="Helical" evidence="1">
    <location>
        <begin position="73"/>
        <end position="94"/>
    </location>
</feature>
<keyword evidence="1" id="KW-0472">Membrane</keyword>
<keyword evidence="1" id="KW-0812">Transmembrane</keyword>
<organism evidence="2">
    <name type="scientific">Candidatus Moduliflexus flocculans</name>
    <dbReference type="NCBI Taxonomy" id="1499966"/>
    <lineage>
        <taxon>Bacteria</taxon>
        <taxon>Candidatus Moduliflexota</taxon>
        <taxon>Candidatus Moduliflexia</taxon>
        <taxon>Candidatus Moduliflexales</taxon>
        <taxon>Candidatus Moduliflexaceae</taxon>
    </lineage>
</organism>